<dbReference type="PRINTS" id="PR00038">
    <property type="entry name" value="HTHLUXR"/>
</dbReference>
<dbReference type="InterPro" id="IPR000792">
    <property type="entry name" value="Tscrpt_reg_LuxR_C"/>
</dbReference>
<organism evidence="4 5">
    <name type="scientific">Erwinia persicina</name>
    <dbReference type="NCBI Taxonomy" id="55211"/>
    <lineage>
        <taxon>Bacteria</taxon>
        <taxon>Pseudomonadati</taxon>
        <taxon>Pseudomonadota</taxon>
        <taxon>Gammaproteobacteria</taxon>
        <taxon>Enterobacterales</taxon>
        <taxon>Erwiniaceae</taxon>
        <taxon>Erwinia</taxon>
    </lineage>
</organism>
<reference evidence="3 6" key="2">
    <citation type="journal article" date="2020" name="FEMS Microbiol. Ecol.">
        <title>Temporal dynamics of bacterial communities during seed development and maturation.</title>
        <authorList>
            <person name="Chesneau G."/>
            <person name="Torres-Cortes G."/>
            <person name="Briand M."/>
            <person name="Darrasse A."/>
            <person name="Preveaux A."/>
            <person name="Marais C."/>
            <person name="Jacques M.A."/>
            <person name="Shade A."/>
            <person name="Barret M."/>
        </authorList>
    </citation>
    <scope>NUCLEOTIDE SEQUENCE [LARGE SCALE GENOMIC DNA]</scope>
    <source>
        <strain evidence="3 6">CFBP13732</strain>
    </source>
</reference>
<evidence type="ECO:0000256" key="1">
    <source>
        <dbReference type="ARBA" id="ARBA00023125"/>
    </source>
</evidence>
<evidence type="ECO:0000259" key="2">
    <source>
        <dbReference type="PROSITE" id="PS50043"/>
    </source>
</evidence>
<dbReference type="GO" id="GO:0003677">
    <property type="term" value="F:DNA binding"/>
    <property type="evidence" value="ECO:0007669"/>
    <property type="project" value="UniProtKB-KW"/>
</dbReference>
<keyword evidence="1" id="KW-0238">DNA-binding</keyword>
<dbReference type="Gene3D" id="1.10.10.10">
    <property type="entry name" value="Winged helix-like DNA-binding domain superfamily/Winged helix DNA-binding domain"/>
    <property type="match status" value="1"/>
</dbReference>
<dbReference type="Proteomes" id="UP000661012">
    <property type="component" value="Unassembled WGS sequence"/>
</dbReference>
<dbReference type="InterPro" id="IPR036388">
    <property type="entry name" value="WH-like_DNA-bd_sf"/>
</dbReference>
<dbReference type="AlphaFoldDB" id="A0A4U3EH05"/>
<name>A0A4U3EH05_9GAMM</name>
<dbReference type="GO" id="GO:0006355">
    <property type="term" value="P:regulation of DNA-templated transcription"/>
    <property type="evidence" value="ECO:0007669"/>
    <property type="project" value="InterPro"/>
</dbReference>
<protein>
    <submittedName>
        <fullName evidence="3">Helix-turn-helix transcriptional regulator</fullName>
    </submittedName>
</protein>
<dbReference type="RefSeq" id="WP_137270311.1">
    <property type="nucleotide sequence ID" value="NZ_JACYNM010000078.1"/>
</dbReference>
<feature type="domain" description="HTH luxR-type" evidence="2">
    <location>
        <begin position="106"/>
        <end position="167"/>
    </location>
</feature>
<proteinExistence type="predicted"/>
<dbReference type="SMART" id="SM00421">
    <property type="entry name" value="HTH_LUXR"/>
    <property type="match status" value="1"/>
</dbReference>
<dbReference type="Pfam" id="PF00196">
    <property type="entry name" value="GerE"/>
    <property type="match status" value="1"/>
</dbReference>
<dbReference type="SUPFAM" id="SSF46894">
    <property type="entry name" value="C-terminal effector domain of the bipartite response regulators"/>
    <property type="match status" value="1"/>
</dbReference>
<evidence type="ECO:0000313" key="5">
    <source>
        <dbReference type="Proteomes" id="UP000306393"/>
    </source>
</evidence>
<dbReference type="OrthoDB" id="6623657at2"/>
<reference evidence="4 5" key="1">
    <citation type="journal article" date="2019" name="Sci. Rep.">
        <title>Differences in resource use lead to coexistence of seed-transmitted microbial populations.</title>
        <authorList>
            <person name="Torres-Cortes G."/>
            <person name="Garcia B.J."/>
            <person name="Compant S."/>
            <person name="Rezki S."/>
            <person name="Jones P."/>
            <person name="Preveaux A."/>
            <person name="Briand M."/>
            <person name="Roulet A."/>
            <person name="Bouchez O."/>
            <person name="Jacobson D."/>
            <person name="Barret M."/>
        </authorList>
    </citation>
    <scope>NUCLEOTIDE SEQUENCE [LARGE SCALE GENOMIC DNA]</scope>
    <source>
        <strain evidence="4 5">CFBP13511</strain>
    </source>
</reference>
<gene>
    <name evidence="4" type="ORF">EpCFBP13511_24535</name>
    <name evidence="3" type="ORF">IFT93_24320</name>
</gene>
<accession>A0A4U3EH05</accession>
<dbReference type="PROSITE" id="PS50043">
    <property type="entry name" value="HTH_LUXR_2"/>
    <property type="match status" value="1"/>
</dbReference>
<keyword evidence="6" id="KW-1185">Reference proteome</keyword>
<dbReference type="EMBL" id="JACYNN010000076">
    <property type="protein sequence ID" value="MBD8109468.1"/>
    <property type="molecule type" value="Genomic_DNA"/>
</dbReference>
<evidence type="ECO:0000313" key="6">
    <source>
        <dbReference type="Proteomes" id="UP000661012"/>
    </source>
</evidence>
<dbReference type="Proteomes" id="UP000306393">
    <property type="component" value="Unassembled WGS sequence"/>
</dbReference>
<dbReference type="CDD" id="cd06170">
    <property type="entry name" value="LuxR_C_like"/>
    <property type="match status" value="1"/>
</dbReference>
<dbReference type="EMBL" id="QGAC01000081">
    <property type="protein sequence ID" value="TKJ79308.1"/>
    <property type="molecule type" value="Genomic_DNA"/>
</dbReference>
<comment type="caution">
    <text evidence="4">The sequence shown here is derived from an EMBL/GenBank/DDBJ whole genome shotgun (WGS) entry which is preliminary data.</text>
</comment>
<dbReference type="InterPro" id="IPR016032">
    <property type="entry name" value="Sig_transdc_resp-reg_C-effctor"/>
</dbReference>
<sequence>MNILCWPENDIFLSSGFSSCFNQEKHCDNLNILVVNLTGTNIVDFIKSGIIPPRDNHEIVIVYDTNQKPLAEYCVNTFNNVVAAFPKTDCIQKIKFLIQDKHPPPKEATCAHLTDREFESLLMYVNGYTAINHARKMNVSVKTIYTHRKHLSMKMGVRKISDLFIKA</sequence>
<evidence type="ECO:0000313" key="3">
    <source>
        <dbReference type="EMBL" id="MBD8109468.1"/>
    </source>
</evidence>
<evidence type="ECO:0000313" key="4">
    <source>
        <dbReference type="EMBL" id="TKJ79308.1"/>
    </source>
</evidence>